<name>A0A1G8IYB1_9RHOO</name>
<feature type="region of interest" description="Disordered" evidence="2">
    <location>
        <begin position="142"/>
        <end position="167"/>
    </location>
</feature>
<evidence type="ECO:0000313" key="5">
    <source>
        <dbReference type="Proteomes" id="UP000198607"/>
    </source>
</evidence>
<evidence type="ECO:0000259" key="3">
    <source>
        <dbReference type="Pfam" id="PF01575"/>
    </source>
</evidence>
<dbReference type="Pfam" id="PF01575">
    <property type="entry name" value="MaoC_dehydratas"/>
    <property type="match status" value="1"/>
</dbReference>
<gene>
    <name evidence="4" type="ORF">SAMN05660652_03084</name>
</gene>
<dbReference type="PANTHER" id="PTHR43437:SF3">
    <property type="entry name" value="HYDROXYACYL-THIOESTER DEHYDRATASE TYPE 2, MITOCHONDRIAL"/>
    <property type="match status" value="1"/>
</dbReference>
<dbReference type="InterPro" id="IPR029069">
    <property type="entry name" value="HotDog_dom_sf"/>
</dbReference>
<dbReference type="PANTHER" id="PTHR43437">
    <property type="entry name" value="HYDROXYACYL-THIOESTER DEHYDRATASE TYPE 2, MITOCHONDRIAL-RELATED"/>
    <property type="match status" value="1"/>
</dbReference>
<dbReference type="InterPro" id="IPR050965">
    <property type="entry name" value="UPF0336/Enoyl-CoA_hydratase"/>
</dbReference>
<dbReference type="AlphaFoldDB" id="A0A1G8IYB1"/>
<sequence length="167" mass="17995">MSFQNILGKGIDEIEVGDKAYFAKTISEYDVYQFASVTCDFNPAHINEAYAADTFFKHRIAHGMLTLSLVSNILGTQFPGPGTIFVSQNVRFLAPVFIGDTIEMVVAAVELDRARNRMTFSCAGVNQNGIKVLEGDGIVMPPKKRKPKPPAEAPVDTRAGAAAVSAA</sequence>
<dbReference type="CDD" id="cd03449">
    <property type="entry name" value="R_hydratase"/>
    <property type="match status" value="1"/>
</dbReference>
<accession>A0A1G8IYB1</accession>
<evidence type="ECO:0000256" key="2">
    <source>
        <dbReference type="SAM" id="MobiDB-lite"/>
    </source>
</evidence>
<evidence type="ECO:0000256" key="1">
    <source>
        <dbReference type="ARBA" id="ARBA00023239"/>
    </source>
</evidence>
<reference evidence="4 5" key="1">
    <citation type="submission" date="2016-10" db="EMBL/GenBank/DDBJ databases">
        <authorList>
            <person name="de Groot N.N."/>
        </authorList>
    </citation>
    <scope>NUCLEOTIDE SEQUENCE [LARGE SCALE GENOMIC DNA]</scope>
    <source>
        <strain evidence="4 5">DSM 5885</strain>
    </source>
</reference>
<dbReference type="Proteomes" id="UP000198607">
    <property type="component" value="Unassembled WGS sequence"/>
</dbReference>
<dbReference type="InterPro" id="IPR002539">
    <property type="entry name" value="MaoC-like_dom"/>
</dbReference>
<dbReference type="FunFam" id="3.10.129.10:FF:000042">
    <property type="entry name" value="MaoC domain protein dehydratase"/>
    <property type="match status" value="1"/>
</dbReference>
<keyword evidence="5" id="KW-1185">Reference proteome</keyword>
<feature type="domain" description="MaoC-like" evidence="3">
    <location>
        <begin position="23"/>
        <end position="116"/>
    </location>
</feature>
<dbReference type="SUPFAM" id="SSF54637">
    <property type="entry name" value="Thioesterase/thiol ester dehydrase-isomerase"/>
    <property type="match status" value="1"/>
</dbReference>
<organism evidence="4 5">
    <name type="scientific">Propionivibrio dicarboxylicus</name>
    <dbReference type="NCBI Taxonomy" id="83767"/>
    <lineage>
        <taxon>Bacteria</taxon>
        <taxon>Pseudomonadati</taxon>
        <taxon>Pseudomonadota</taxon>
        <taxon>Betaproteobacteria</taxon>
        <taxon>Rhodocyclales</taxon>
        <taxon>Rhodocyclaceae</taxon>
        <taxon>Propionivibrio</taxon>
    </lineage>
</organism>
<dbReference type="GO" id="GO:0019171">
    <property type="term" value="F:(3R)-hydroxyacyl-[acyl-carrier-protein] dehydratase activity"/>
    <property type="evidence" value="ECO:0007669"/>
    <property type="project" value="TreeGrafter"/>
</dbReference>
<dbReference type="Gene3D" id="3.10.129.10">
    <property type="entry name" value="Hotdog Thioesterase"/>
    <property type="match status" value="1"/>
</dbReference>
<dbReference type="RefSeq" id="WP_218122771.1">
    <property type="nucleotide sequence ID" value="NZ_FNCY01000015.1"/>
</dbReference>
<evidence type="ECO:0000313" key="4">
    <source>
        <dbReference type="EMBL" id="SDI23846.1"/>
    </source>
</evidence>
<dbReference type="GO" id="GO:0006633">
    <property type="term" value="P:fatty acid biosynthetic process"/>
    <property type="evidence" value="ECO:0007669"/>
    <property type="project" value="TreeGrafter"/>
</dbReference>
<dbReference type="STRING" id="83767.SAMN05660652_03084"/>
<keyword evidence="1" id="KW-0456">Lyase</keyword>
<protein>
    <submittedName>
        <fullName evidence="4">3-hydroxybutyryl-CoA dehydratase</fullName>
    </submittedName>
</protein>
<proteinExistence type="predicted"/>
<dbReference type="EMBL" id="FNCY01000015">
    <property type="protein sequence ID" value="SDI23846.1"/>
    <property type="molecule type" value="Genomic_DNA"/>
</dbReference>